<feature type="region of interest" description="Disordered" evidence="1">
    <location>
        <begin position="1"/>
        <end position="29"/>
    </location>
</feature>
<feature type="region of interest" description="Disordered" evidence="1">
    <location>
        <begin position="309"/>
        <end position="333"/>
    </location>
</feature>
<evidence type="ECO:0000313" key="3">
    <source>
        <dbReference type="Proteomes" id="UP000075880"/>
    </source>
</evidence>
<feature type="compositionally biased region" description="Polar residues" evidence="1">
    <location>
        <begin position="233"/>
        <end position="243"/>
    </location>
</feature>
<name>A0AAG5D724_ANOAO</name>
<dbReference type="InterPro" id="IPR038832">
    <property type="entry name" value="CDCA3"/>
</dbReference>
<accession>A0AAG5D724</accession>
<feature type="region of interest" description="Disordered" evidence="1">
    <location>
        <begin position="220"/>
        <end position="276"/>
    </location>
</feature>
<feature type="compositionally biased region" description="Basic and acidic residues" evidence="1">
    <location>
        <begin position="244"/>
        <end position="258"/>
    </location>
</feature>
<evidence type="ECO:0000313" key="2">
    <source>
        <dbReference type="EnsemblMetazoa" id="ENSAATROPP006443"/>
    </source>
</evidence>
<reference evidence="2" key="1">
    <citation type="submission" date="2024-04" db="UniProtKB">
        <authorList>
            <consortium name="EnsemblMetazoa"/>
        </authorList>
    </citation>
    <scope>IDENTIFICATION</scope>
    <source>
        <strain evidence="2">EBRO</strain>
    </source>
</reference>
<dbReference type="EnsemblMetazoa" id="ENSAATROPT007208">
    <property type="protein sequence ID" value="ENSAATROPP006443"/>
    <property type="gene ID" value="ENSAATROPG005876"/>
</dbReference>
<dbReference type="PANTHER" id="PTHR34756:SF1">
    <property type="entry name" value="CELL DIVISION CYCLE-ASSOCIATED PROTEIN 3"/>
    <property type="match status" value="1"/>
</dbReference>
<feature type="compositionally biased region" description="Polar residues" evidence="1">
    <location>
        <begin position="1"/>
        <end position="12"/>
    </location>
</feature>
<organism evidence="2 3">
    <name type="scientific">Anopheles atroparvus</name>
    <name type="common">European mosquito</name>
    <dbReference type="NCBI Taxonomy" id="41427"/>
    <lineage>
        <taxon>Eukaryota</taxon>
        <taxon>Metazoa</taxon>
        <taxon>Ecdysozoa</taxon>
        <taxon>Arthropoda</taxon>
        <taxon>Hexapoda</taxon>
        <taxon>Insecta</taxon>
        <taxon>Pterygota</taxon>
        <taxon>Neoptera</taxon>
        <taxon>Endopterygota</taxon>
        <taxon>Diptera</taxon>
        <taxon>Nematocera</taxon>
        <taxon>Culicoidea</taxon>
        <taxon>Culicidae</taxon>
        <taxon>Anophelinae</taxon>
        <taxon>Anopheles</taxon>
    </lineage>
</organism>
<sequence length="333" mass="36168">MGTLNSKINPSSAMLPAVEQGNGPFIDPRSPTLNINRSPIGQEGVVTRASITKVKNLSAELMEAEATSTLQTPNNLLPKRFQSIVDPRSPCTFTRTPLVVDPYSPIAGSNDCSLTTVVSSLEYEDSTNVYEQENLDASFKDCESQLPPLCNLQIEYDDSAPIVEPTDEKDDSVFEDAEVIPSIGTDPRSPSIAIARTPVVFVQDDDDETVKEQAEQQVEDVAGLTGHTKEVTESQQRTPQQGIEDSKQGEQTPKKDKLTPNALKAGSRTPLGCMTNTGALSQIRKMALMGQMKQTMGSDEQKLLARIGNAGSAEMHATSKNTNRSRIPKFRLS</sequence>
<keyword evidence="3" id="KW-1185">Reference proteome</keyword>
<dbReference type="Proteomes" id="UP000075880">
    <property type="component" value="Unassembled WGS sequence"/>
</dbReference>
<protein>
    <submittedName>
        <fullName evidence="2">Uncharacterized protein</fullName>
    </submittedName>
</protein>
<evidence type="ECO:0000256" key="1">
    <source>
        <dbReference type="SAM" id="MobiDB-lite"/>
    </source>
</evidence>
<dbReference type="PANTHER" id="PTHR34756">
    <property type="entry name" value="CELL DIVISION CYCLE-ASSOCIATED PROTEIN 3"/>
    <property type="match status" value="1"/>
</dbReference>
<dbReference type="AlphaFoldDB" id="A0AAG5D724"/>
<proteinExistence type="predicted"/>